<evidence type="ECO:0000313" key="3">
    <source>
        <dbReference type="Proteomes" id="UP000014155"/>
    </source>
</evidence>
<organism evidence="2 3">
    <name type="scientific">Ruminiclostridium cellobioparum subsp. termitidis CT1112</name>
    <dbReference type="NCBI Taxonomy" id="1195236"/>
    <lineage>
        <taxon>Bacteria</taxon>
        <taxon>Bacillati</taxon>
        <taxon>Bacillota</taxon>
        <taxon>Clostridia</taxon>
        <taxon>Eubacteriales</taxon>
        <taxon>Oscillospiraceae</taxon>
        <taxon>Ruminiclostridium</taxon>
    </lineage>
</organism>
<dbReference type="RefSeq" id="WP_004624337.1">
    <property type="nucleotide sequence ID" value="NZ_AORV01000022.1"/>
</dbReference>
<keyword evidence="1" id="KW-0472">Membrane</keyword>
<name>S0FRP0_RUMCE</name>
<dbReference type="AlphaFoldDB" id="S0FRP0"/>
<dbReference type="Proteomes" id="UP000014155">
    <property type="component" value="Unassembled WGS sequence"/>
</dbReference>
<keyword evidence="1" id="KW-0812">Transmembrane</keyword>
<dbReference type="PATRIC" id="fig|1195236.3.peg.1249"/>
<feature type="transmembrane region" description="Helical" evidence="1">
    <location>
        <begin position="58"/>
        <end position="79"/>
    </location>
</feature>
<feature type="transmembrane region" description="Helical" evidence="1">
    <location>
        <begin position="198"/>
        <end position="219"/>
    </location>
</feature>
<evidence type="ECO:0000256" key="1">
    <source>
        <dbReference type="SAM" id="Phobius"/>
    </source>
</evidence>
<dbReference type="NCBIfam" id="NF041644">
    <property type="entry name" value="CBO0543_fam"/>
    <property type="match status" value="1"/>
</dbReference>
<evidence type="ECO:0000313" key="2">
    <source>
        <dbReference type="EMBL" id="EMS73021.1"/>
    </source>
</evidence>
<dbReference type="eggNOG" id="ENOG5032IR6">
    <property type="taxonomic scope" value="Bacteria"/>
</dbReference>
<feature type="transmembrane region" description="Helical" evidence="1">
    <location>
        <begin position="91"/>
        <end position="112"/>
    </location>
</feature>
<keyword evidence="1" id="KW-1133">Transmembrane helix</keyword>
<sequence length="220" mass="25721">MEYSQYFKQIICVGLKDDGNKGMEMNIGWNIETYITIAALIITLILLYLLIKIDWKSYGLLFLISSAVGVILCYIFIGLNLYEFPYRLFPAISKIPFTVILTVFPFYVLLGVRYSPAEWHRKIFFYWVMVHIGMLGEVLAESRTQLIKYMSGWDVWDSYTWWWIYLLVFEWVGGLIIPPDKRKPLTKDALSFGKIGWFIMHFILIVTIFLAGVYTGMALK</sequence>
<comment type="caution">
    <text evidence="2">The sequence shown here is derived from an EMBL/GenBank/DDBJ whole genome shotgun (WGS) entry which is preliminary data.</text>
</comment>
<gene>
    <name evidence="2" type="ORF">CTER_0959</name>
</gene>
<keyword evidence="3" id="KW-1185">Reference proteome</keyword>
<accession>S0FRP0</accession>
<dbReference type="InterPro" id="IPR048147">
    <property type="entry name" value="CBO0543-like"/>
</dbReference>
<dbReference type="EMBL" id="AORV01000022">
    <property type="protein sequence ID" value="EMS73021.1"/>
    <property type="molecule type" value="Genomic_DNA"/>
</dbReference>
<feature type="transmembrane region" description="Helical" evidence="1">
    <location>
        <begin position="33"/>
        <end position="51"/>
    </location>
</feature>
<feature type="transmembrane region" description="Helical" evidence="1">
    <location>
        <begin position="124"/>
        <end position="140"/>
    </location>
</feature>
<proteinExistence type="predicted"/>
<feature type="transmembrane region" description="Helical" evidence="1">
    <location>
        <begin position="160"/>
        <end position="177"/>
    </location>
</feature>
<reference evidence="2 3" key="1">
    <citation type="journal article" date="2013" name="Genome Announc.">
        <title>Draft Genome Sequence of the Cellulolytic, Mesophilic, Anaerobic Bacterium Clostridium termitidis Strain CT1112 (DSM 5398).</title>
        <authorList>
            <person name="Lal S."/>
            <person name="Ramachandran U."/>
            <person name="Zhang X."/>
            <person name="Munir R."/>
            <person name="Sparling R."/>
            <person name="Levin D.B."/>
        </authorList>
    </citation>
    <scope>NUCLEOTIDE SEQUENCE [LARGE SCALE GENOMIC DNA]</scope>
    <source>
        <strain evidence="2 3">CT1112</strain>
    </source>
</reference>
<protein>
    <submittedName>
        <fullName evidence="2">Uncharacterized protein</fullName>
    </submittedName>
</protein>